<name>L2GSV4_VAVCU</name>
<accession>L2GSV4</accession>
<dbReference type="HOGENOM" id="CLU_1807688_0_0_1"/>
<dbReference type="GeneID" id="19879936"/>
<organism evidence="1 2">
    <name type="scientific">Vavraia culicis (isolate floridensis)</name>
    <name type="common">Microsporidian parasite</name>
    <dbReference type="NCBI Taxonomy" id="948595"/>
    <lineage>
        <taxon>Eukaryota</taxon>
        <taxon>Fungi</taxon>
        <taxon>Fungi incertae sedis</taxon>
        <taxon>Microsporidia</taxon>
        <taxon>Pleistophoridae</taxon>
        <taxon>Vavraia</taxon>
    </lineage>
</organism>
<gene>
    <name evidence="1" type="ORF">VCUG_02068</name>
</gene>
<dbReference type="RefSeq" id="XP_008075081.1">
    <property type="nucleotide sequence ID" value="XM_008076890.1"/>
</dbReference>
<dbReference type="VEuPathDB" id="MicrosporidiaDB:VCUG_02068"/>
<protein>
    <submittedName>
        <fullName evidence="1">Uncharacterized protein</fullName>
    </submittedName>
</protein>
<evidence type="ECO:0000313" key="1">
    <source>
        <dbReference type="EMBL" id="ELA46432.1"/>
    </source>
</evidence>
<dbReference type="EMBL" id="GL877445">
    <property type="protein sequence ID" value="ELA46432.1"/>
    <property type="molecule type" value="Genomic_DNA"/>
</dbReference>
<dbReference type="AlphaFoldDB" id="L2GSV4"/>
<dbReference type="InParanoid" id="L2GSV4"/>
<dbReference type="Proteomes" id="UP000011081">
    <property type="component" value="Unassembled WGS sequence"/>
</dbReference>
<proteinExistence type="predicted"/>
<keyword evidence="2" id="KW-1185">Reference proteome</keyword>
<sequence length="143" mass="16139">MCKTKEDSNYTTVNVSFCRIDRANHPLQQAILVETPILWSAGKQIISLYRTKRCRAPDSMARDTELVSNVITEPKTDRAYGACEITRPTVCVHPNEKGNIYAIRSDLQTKTAIMINTAVPIKRSALVQSWSGEECLIKCFNKF</sequence>
<reference evidence="2" key="1">
    <citation type="submission" date="2011-03" db="EMBL/GenBank/DDBJ databases">
        <title>The genome sequence of Vavraia culicis strain floridensis.</title>
        <authorList>
            <consortium name="The Broad Institute Genome Sequencing Platform"/>
            <person name="Cuomo C."/>
            <person name="Becnel J."/>
            <person name="Sanscrainte N."/>
            <person name="Young S.K."/>
            <person name="Zeng Q."/>
            <person name="Gargeya S."/>
            <person name="Fitzgerald M."/>
            <person name="Haas B."/>
            <person name="Abouelleil A."/>
            <person name="Alvarado L."/>
            <person name="Arachchi H.M."/>
            <person name="Berlin A."/>
            <person name="Chapman S.B."/>
            <person name="Gearin G."/>
            <person name="Goldberg J."/>
            <person name="Griggs A."/>
            <person name="Gujja S."/>
            <person name="Hansen M."/>
            <person name="Heiman D."/>
            <person name="Howarth C."/>
            <person name="Larimer J."/>
            <person name="Lui A."/>
            <person name="MacDonald P.J.P."/>
            <person name="McCowen C."/>
            <person name="Montmayeur A."/>
            <person name="Murphy C."/>
            <person name="Neiman D."/>
            <person name="Pearson M."/>
            <person name="Priest M."/>
            <person name="Roberts A."/>
            <person name="Saif S."/>
            <person name="Shea T."/>
            <person name="Sisk P."/>
            <person name="Stolte C."/>
            <person name="Sykes S."/>
            <person name="Wortman J."/>
            <person name="Nusbaum C."/>
            <person name="Birren B."/>
        </authorList>
    </citation>
    <scope>NUCLEOTIDE SEQUENCE [LARGE SCALE GENOMIC DNA]</scope>
    <source>
        <strain evidence="2">floridensis</strain>
    </source>
</reference>
<evidence type="ECO:0000313" key="2">
    <source>
        <dbReference type="Proteomes" id="UP000011081"/>
    </source>
</evidence>